<protein>
    <submittedName>
        <fullName evidence="2">PilZ domain-containing protein</fullName>
    </submittedName>
</protein>
<dbReference type="SUPFAM" id="SSF141371">
    <property type="entry name" value="PilZ domain-like"/>
    <property type="match status" value="1"/>
</dbReference>
<dbReference type="EMBL" id="CCRK01000010">
    <property type="protein sequence ID" value="CDZ51569.1"/>
    <property type="molecule type" value="Genomic_DNA"/>
</dbReference>
<dbReference type="GO" id="GO:0035438">
    <property type="term" value="F:cyclic-di-GMP binding"/>
    <property type="evidence" value="ECO:0007669"/>
    <property type="project" value="InterPro"/>
</dbReference>
<name>A0A0T7GWA8_NEOGA</name>
<dbReference type="Pfam" id="PF07238">
    <property type="entry name" value="PilZ"/>
    <property type="match status" value="1"/>
</dbReference>
<reference evidence="2 3" key="1">
    <citation type="submission" date="2014-08" db="EMBL/GenBank/DDBJ databases">
        <authorList>
            <person name="Chen Y.-H."/>
        </authorList>
    </citation>
    <scope>NUCLEOTIDE SEQUENCE [LARGE SCALE GENOMIC DNA]</scope>
</reference>
<evidence type="ECO:0000313" key="3">
    <source>
        <dbReference type="Proteomes" id="UP000039660"/>
    </source>
</evidence>
<sequence>MTTMINGRMKTRGAERKKTRILGTVKYFNQAVEGRVTDLSPTGMALDLGGRTLHAADGSPVRIESEELGILEGTVKWRRSGRLGVQFSINSNAVAQVSSYFRFFHREVPASR</sequence>
<accession>A0A0T7GWA8</accession>
<gene>
    <name evidence="2" type="ORF">NGAL_HAMBI1189_40450</name>
</gene>
<evidence type="ECO:0000313" key="2">
    <source>
        <dbReference type="EMBL" id="CDZ51569.1"/>
    </source>
</evidence>
<organism evidence="2 3">
    <name type="scientific">Neorhizobium galegae bv. officinalis</name>
    <dbReference type="NCBI Taxonomy" id="323656"/>
    <lineage>
        <taxon>Bacteria</taxon>
        <taxon>Pseudomonadati</taxon>
        <taxon>Pseudomonadota</taxon>
        <taxon>Alphaproteobacteria</taxon>
        <taxon>Hyphomicrobiales</taxon>
        <taxon>Rhizobiaceae</taxon>
        <taxon>Rhizobium/Agrobacterium group</taxon>
        <taxon>Neorhizobium</taxon>
    </lineage>
</organism>
<feature type="domain" description="PilZ" evidence="1">
    <location>
        <begin position="12"/>
        <end position="90"/>
    </location>
</feature>
<proteinExistence type="predicted"/>
<evidence type="ECO:0000259" key="1">
    <source>
        <dbReference type="Pfam" id="PF07238"/>
    </source>
</evidence>
<dbReference type="Proteomes" id="UP000039660">
    <property type="component" value="Unassembled WGS sequence"/>
</dbReference>
<dbReference type="AlphaFoldDB" id="A0A0T7GWA8"/>
<dbReference type="RefSeq" id="WP_046636926.1">
    <property type="nucleotide sequence ID" value="NZ_CCRK01000010.1"/>
</dbReference>
<dbReference type="InterPro" id="IPR009875">
    <property type="entry name" value="PilZ_domain"/>
</dbReference>